<evidence type="ECO:0000313" key="2">
    <source>
        <dbReference type="EMBL" id="MFI2474807.1"/>
    </source>
</evidence>
<organism evidence="2 3">
    <name type="scientific">Nocardia xishanensis</name>
    <dbReference type="NCBI Taxonomy" id="238964"/>
    <lineage>
        <taxon>Bacteria</taxon>
        <taxon>Bacillati</taxon>
        <taxon>Actinomycetota</taxon>
        <taxon>Actinomycetes</taxon>
        <taxon>Mycobacteriales</taxon>
        <taxon>Nocardiaceae</taxon>
        <taxon>Nocardia</taxon>
    </lineage>
</organism>
<gene>
    <name evidence="2" type="ORF">ACH49W_15640</name>
</gene>
<comment type="caution">
    <text evidence="2">The sequence shown here is derived from an EMBL/GenBank/DDBJ whole genome shotgun (WGS) entry which is preliminary data.</text>
</comment>
<reference evidence="2 3" key="1">
    <citation type="submission" date="2024-10" db="EMBL/GenBank/DDBJ databases">
        <title>The Natural Products Discovery Center: Release of the First 8490 Sequenced Strains for Exploring Actinobacteria Biosynthetic Diversity.</title>
        <authorList>
            <person name="Kalkreuter E."/>
            <person name="Kautsar S.A."/>
            <person name="Yang D."/>
            <person name="Bader C.D."/>
            <person name="Teijaro C.N."/>
            <person name="Fluegel L."/>
            <person name="Davis C.M."/>
            <person name="Simpson J.R."/>
            <person name="Lauterbach L."/>
            <person name="Steele A.D."/>
            <person name="Gui C."/>
            <person name="Meng S."/>
            <person name="Li G."/>
            <person name="Viehrig K."/>
            <person name="Ye F."/>
            <person name="Su P."/>
            <person name="Kiefer A.F."/>
            <person name="Nichols A."/>
            <person name="Cepeda A.J."/>
            <person name="Yan W."/>
            <person name="Fan B."/>
            <person name="Jiang Y."/>
            <person name="Adhikari A."/>
            <person name="Zheng C.-J."/>
            <person name="Schuster L."/>
            <person name="Cowan T.M."/>
            <person name="Smanski M.J."/>
            <person name="Chevrette M.G."/>
            <person name="De Carvalho L.P.S."/>
            <person name="Shen B."/>
        </authorList>
    </citation>
    <scope>NUCLEOTIDE SEQUENCE [LARGE SCALE GENOMIC DNA]</scope>
    <source>
        <strain evidence="2 3">NPDC019275</strain>
    </source>
</reference>
<dbReference type="EMBL" id="JBIRYO010000008">
    <property type="protein sequence ID" value="MFI2474807.1"/>
    <property type="molecule type" value="Genomic_DNA"/>
</dbReference>
<accession>A0ABW7X179</accession>
<proteinExistence type="predicted"/>
<feature type="region of interest" description="Disordered" evidence="1">
    <location>
        <begin position="1"/>
        <end position="39"/>
    </location>
</feature>
<evidence type="ECO:0000256" key="1">
    <source>
        <dbReference type="SAM" id="MobiDB-lite"/>
    </source>
</evidence>
<sequence length="226" mass="25295">MDSDSNRLRSNEVRVAPDQRRADAAGGKPARDSYGERMDNRTSSADLLLDELRPVPWASLRGQLLDNPSFGPAPALTWLLEIPGWPDGNSSVNVTIDWIPLDVPSWRELEGAQVECSEADEPIAAYAYDGCWFQFEYVRIQVLRQVGTVARFDIELDYCDEMFSIELADGQILETDRLCATVDVEFEGIRVELDTDRQLAEFTDTADLVFDAGSGLYRPVVKRGLS</sequence>
<protein>
    <submittedName>
        <fullName evidence="2">Uncharacterized protein</fullName>
    </submittedName>
</protein>
<name>A0ABW7X179_9NOCA</name>
<keyword evidence="3" id="KW-1185">Reference proteome</keyword>
<dbReference type="RefSeq" id="WP_357402229.1">
    <property type="nucleotide sequence ID" value="NZ_JBEYCD010000003.1"/>
</dbReference>
<dbReference type="Proteomes" id="UP001611415">
    <property type="component" value="Unassembled WGS sequence"/>
</dbReference>
<evidence type="ECO:0000313" key="3">
    <source>
        <dbReference type="Proteomes" id="UP001611415"/>
    </source>
</evidence>